<dbReference type="Proteomes" id="UP000001283">
    <property type="component" value="Chromosome"/>
</dbReference>
<dbReference type="EMBL" id="CP003017">
    <property type="protein sequence ID" value="AEN91651.1"/>
    <property type="molecule type" value="Genomic_DNA"/>
</dbReference>
<sequence length="26" mass="3107">MSIGEALVLTYRFFFHLVEYVENEKA</sequence>
<proteinExistence type="predicted"/>
<accession>A0A8D3X3F0</accession>
<evidence type="ECO:0000313" key="1">
    <source>
        <dbReference type="EMBL" id="AEN91651.1"/>
    </source>
</evidence>
<organism evidence="1 2">
    <name type="scientific">Priestia megaterium (strain WSH-002)</name>
    <name type="common">Bacillus megaterium</name>
    <dbReference type="NCBI Taxonomy" id="1006007"/>
    <lineage>
        <taxon>Bacteria</taxon>
        <taxon>Bacillati</taxon>
        <taxon>Bacillota</taxon>
        <taxon>Bacilli</taxon>
        <taxon>Bacillales</taxon>
        <taxon>Bacillaceae</taxon>
        <taxon>Priestia</taxon>
    </lineage>
</organism>
<dbReference type="KEGG" id="bmh:BMWSH_4773"/>
<name>A0A8D3X3F0_PRIMW</name>
<reference evidence="1 2" key="1">
    <citation type="journal article" date="2011" name="J. Bacteriol.">
        <title>Complete genome sequence of the industrial strain Bacillus megaterium WSH-002.</title>
        <authorList>
            <person name="Liu L."/>
            <person name="Li Y."/>
            <person name="Zhang J."/>
            <person name="Zou W."/>
            <person name="Zhou Z."/>
            <person name="Liu J."/>
            <person name="Li X."/>
            <person name="Wang L."/>
            <person name="Chen J."/>
        </authorList>
    </citation>
    <scope>NUCLEOTIDE SEQUENCE [LARGE SCALE GENOMIC DNA]</scope>
    <source>
        <strain evidence="1 2">WSH-002</strain>
    </source>
</reference>
<gene>
    <name evidence="1" type="ORF">BMWSH_4773</name>
</gene>
<protein>
    <submittedName>
        <fullName evidence="1">Uncharacterized protein</fullName>
    </submittedName>
</protein>
<dbReference type="AlphaFoldDB" id="A0A8D3X3F0"/>
<evidence type="ECO:0000313" key="2">
    <source>
        <dbReference type="Proteomes" id="UP000001283"/>
    </source>
</evidence>